<evidence type="ECO:0000256" key="1">
    <source>
        <dbReference type="ARBA" id="ARBA00004651"/>
    </source>
</evidence>
<feature type="transmembrane region" description="Helical" evidence="8">
    <location>
        <begin position="90"/>
        <end position="111"/>
    </location>
</feature>
<comment type="caution">
    <text evidence="10">The sequence shown here is derived from an EMBL/GenBank/DDBJ whole genome shotgun (WGS) entry which is preliminary data.</text>
</comment>
<comment type="subcellular location">
    <subcellularLocation>
        <location evidence="1 8">Cell membrane</location>
        <topology evidence="1 8">Multi-pass membrane protein</topology>
    </subcellularLocation>
</comment>
<evidence type="ECO:0000256" key="3">
    <source>
        <dbReference type="ARBA" id="ARBA00022448"/>
    </source>
</evidence>
<evidence type="ECO:0000256" key="6">
    <source>
        <dbReference type="ARBA" id="ARBA00022989"/>
    </source>
</evidence>
<proteinExistence type="inferred from homology"/>
<evidence type="ECO:0000256" key="7">
    <source>
        <dbReference type="ARBA" id="ARBA00023136"/>
    </source>
</evidence>
<keyword evidence="11" id="KW-1185">Reference proteome</keyword>
<evidence type="ECO:0000256" key="8">
    <source>
        <dbReference type="RuleBase" id="RU363032"/>
    </source>
</evidence>
<evidence type="ECO:0000256" key="5">
    <source>
        <dbReference type="ARBA" id="ARBA00022692"/>
    </source>
</evidence>
<dbReference type="Pfam" id="PF00528">
    <property type="entry name" value="BPD_transp_1"/>
    <property type="match status" value="1"/>
</dbReference>
<dbReference type="PROSITE" id="PS50928">
    <property type="entry name" value="ABC_TM1"/>
    <property type="match status" value="1"/>
</dbReference>
<reference evidence="10 11" key="1">
    <citation type="submission" date="2020-08" db="EMBL/GenBank/DDBJ databases">
        <title>Genomic Encyclopedia of Type Strains, Phase IV (KMG-IV): sequencing the most valuable type-strain genomes for metagenomic binning, comparative biology and taxonomic classification.</title>
        <authorList>
            <person name="Goeker M."/>
        </authorList>
    </citation>
    <scope>NUCLEOTIDE SEQUENCE [LARGE SCALE GENOMIC DNA]</scope>
    <source>
        <strain evidence="10 11">DSM 13481</strain>
    </source>
</reference>
<evidence type="ECO:0000256" key="4">
    <source>
        <dbReference type="ARBA" id="ARBA00022475"/>
    </source>
</evidence>
<feature type="transmembrane region" description="Helical" evidence="8">
    <location>
        <begin position="141"/>
        <end position="161"/>
    </location>
</feature>
<dbReference type="GO" id="GO:0055085">
    <property type="term" value="P:transmembrane transport"/>
    <property type="evidence" value="ECO:0007669"/>
    <property type="project" value="InterPro"/>
</dbReference>
<accession>A0A841GQE9</accession>
<comment type="similarity">
    <text evidence="2">Belongs to the binding-protein-dependent transport system permease family. CysTW subfamily.</text>
</comment>
<organism evidence="10 11">
    <name type="scientific">Thermosipho japonicus</name>
    <dbReference type="NCBI Taxonomy" id="90323"/>
    <lineage>
        <taxon>Bacteria</taxon>
        <taxon>Thermotogati</taxon>
        <taxon>Thermotogota</taxon>
        <taxon>Thermotogae</taxon>
        <taxon>Thermotogales</taxon>
        <taxon>Fervidobacteriaceae</taxon>
        <taxon>Thermosipho</taxon>
    </lineage>
</organism>
<evidence type="ECO:0000313" key="11">
    <source>
        <dbReference type="Proteomes" id="UP000555828"/>
    </source>
</evidence>
<name>A0A841GQE9_9BACT</name>
<gene>
    <name evidence="10" type="ORF">HNP65_000475</name>
</gene>
<dbReference type="Proteomes" id="UP000555828">
    <property type="component" value="Unassembled WGS sequence"/>
</dbReference>
<dbReference type="PANTHER" id="PTHR42929">
    <property type="entry name" value="INNER MEMBRANE ABC TRANSPORTER PERMEASE PROTEIN YDCU-RELATED-RELATED"/>
    <property type="match status" value="1"/>
</dbReference>
<dbReference type="SUPFAM" id="SSF161098">
    <property type="entry name" value="MetI-like"/>
    <property type="match status" value="1"/>
</dbReference>
<dbReference type="InterPro" id="IPR000515">
    <property type="entry name" value="MetI-like"/>
</dbReference>
<feature type="transmembrane region" description="Helical" evidence="8">
    <location>
        <begin position="7"/>
        <end position="28"/>
    </location>
</feature>
<feature type="transmembrane region" description="Helical" evidence="8">
    <location>
        <begin position="61"/>
        <end position="83"/>
    </location>
</feature>
<evidence type="ECO:0000256" key="2">
    <source>
        <dbReference type="ARBA" id="ARBA00007069"/>
    </source>
</evidence>
<evidence type="ECO:0000259" key="9">
    <source>
        <dbReference type="PROSITE" id="PS50928"/>
    </source>
</evidence>
<dbReference type="AlphaFoldDB" id="A0A841GQE9"/>
<dbReference type="PANTHER" id="PTHR42929:SF1">
    <property type="entry name" value="INNER MEMBRANE ABC TRANSPORTER PERMEASE PROTEIN YDCU-RELATED"/>
    <property type="match status" value="1"/>
</dbReference>
<dbReference type="EMBL" id="JACHEX010000001">
    <property type="protein sequence ID" value="MBB6062053.1"/>
    <property type="molecule type" value="Genomic_DNA"/>
</dbReference>
<dbReference type="GO" id="GO:0005886">
    <property type="term" value="C:plasma membrane"/>
    <property type="evidence" value="ECO:0007669"/>
    <property type="project" value="UniProtKB-SubCell"/>
</dbReference>
<evidence type="ECO:0000313" key="10">
    <source>
        <dbReference type="EMBL" id="MBB6062053.1"/>
    </source>
</evidence>
<keyword evidence="6 8" id="KW-1133">Transmembrane helix</keyword>
<feature type="domain" description="ABC transmembrane type-1" evidence="9">
    <location>
        <begin position="57"/>
        <end position="261"/>
    </location>
</feature>
<keyword evidence="3 8" id="KW-0813">Transport</keyword>
<dbReference type="InterPro" id="IPR035906">
    <property type="entry name" value="MetI-like_sf"/>
</dbReference>
<sequence length="271" mass="30330">MKYVSGYSIWLVLFFIVPVLIVLSFSFMEKSIYGGVEFSFSLEGYKSLFSIGYLKILWRSIWISFVATLLTILLALPVAYYIANSKIKDLLLLLVVIPFWTNSLIRIYAWIFVLGNNGIINQVLRKIGLVNDYIQFLYNPYAVILVIVYTYLPYAIIPLFASIDRLEKSILEAAFDLGCNKTKAFFKVLIPNIKSGLITATLFVFIPALGSYAIPDLVGGVNSKMIGNEIVRQLTVAKNWPAASAISSILTLATLIGVLLFVKSTQKEVHT</sequence>
<protein>
    <submittedName>
        <fullName evidence="10">Spermidine/putrescine transport system permease protein</fullName>
    </submittedName>
</protein>
<keyword evidence="4" id="KW-1003">Cell membrane</keyword>
<dbReference type="RefSeq" id="WP_184618783.1">
    <property type="nucleotide sequence ID" value="NZ_JACHEX010000001.1"/>
</dbReference>
<dbReference type="Gene3D" id="1.10.3720.10">
    <property type="entry name" value="MetI-like"/>
    <property type="match status" value="1"/>
</dbReference>
<feature type="transmembrane region" description="Helical" evidence="8">
    <location>
        <begin position="242"/>
        <end position="262"/>
    </location>
</feature>
<keyword evidence="7 8" id="KW-0472">Membrane</keyword>
<dbReference type="CDD" id="cd06261">
    <property type="entry name" value="TM_PBP2"/>
    <property type="match status" value="1"/>
</dbReference>
<keyword evidence="5 8" id="KW-0812">Transmembrane</keyword>